<sequence length="252" mass="26813">MLPPDLPDRASALFFDFDGTLVELAPQPEAVHVDPALPGELSRLGGLLGGALAIVSGRPLADIDHHLALPPRFGVAGVHGAERRGADGVVRRMAVPPLDAALAPVQALAERHPMLRLERKPAGLALHYRQAPALEDACLAAMSEALARSEGMALMHGKMVVEIKPRRASKGAAVRSFLDERPFRHRRPWFFGDDVTDEAAFEFVLSVGGVAVKVGPGESLATHRLADPAAVRGWIARATSALAETPVERVSP</sequence>
<dbReference type="EMBL" id="BBYR01000007">
    <property type="protein sequence ID" value="GAP34336.1"/>
    <property type="molecule type" value="Genomic_DNA"/>
</dbReference>
<dbReference type="AlphaFoldDB" id="A0A0K8NVB3"/>
<keyword evidence="4" id="KW-0479">Metal-binding</keyword>
<dbReference type="InterPro" id="IPR036412">
    <property type="entry name" value="HAD-like_sf"/>
</dbReference>
<keyword evidence="6" id="KW-1185">Reference proteome</keyword>
<proteinExistence type="inferred from homology"/>
<dbReference type="NCBIfam" id="TIGR01484">
    <property type="entry name" value="HAD-SF-IIB"/>
    <property type="match status" value="1"/>
</dbReference>
<reference evidence="5 6" key="2">
    <citation type="journal article" date="2016" name="Science">
        <title>A bacterium that degrades and assimilates poly(ethylene terephthalate).</title>
        <authorList>
            <person name="Yoshida S."/>
            <person name="Hiraga K."/>
            <person name="Takehana T."/>
            <person name="Taniguchi I."/>
            <person name="Yamaji H."/>
            <person name="Maeda Y."/>
            <person name="Toyohara K."/>
            <person name="Miyamoto K."/>
            <person name="Kimura Y."/>
            <person name="Oda K."/>
        </authorList>
    </citation>
    <scope>NUCLEOTIDE SEQUENCE [LARGE SCALE GENOMIC DNA]</scope>
    <source>
        <strain evidence="6">NBRC 110686 / TISTR 2288 / 201-F6</strain>
    </source>
</reference>
<keyword evidence="3 4" id="KW-0378">Hydrolase</keyword>
<organism evidence="5 6">
    <name type="scientific">Piscinibacter sakaiensis</name>
    <name type="common">Ideonella sakaiensis</name>
    <dbReference type="NCBI Taxonomy" id="1547922"/>
    <lineage>
        <taxon>Bacteria</taxon>
        <taxon>Pseudomonadati</taxon>
        <taxon>Pseudomonadota</taxon>
        <taxon>Betaproteobacteria</taxon>
        <taxon>Burkholderiales</taxon>
        <taxon>Sphaerotilaceae</taxon>
        <taxon>Piscinibacter</taxon>
    </lineage>
</organism>
<dbReference type="UniPathway" id="UPA00299"/>
<evidence type="ECO:0000256" key="2">
    <source>
        <dbReference type="ARBA" id="ARBA00008770"/>
    </source>
</evidence>
<dbReference type="Proteomes" id="UP000037660">
    <property type="component" value="Unassembled WGS sequence"/>
</dbReference>
<comment type="function">
    <text evidence="4">Removes the phosphate from trehalose 6-phosphate to produce free trehalose.</text>
</comment>
<comment type="catalytic activity">
    <reaction evidence="4">
        <text>alpha,alpha-trehalose 6-phosphate + H2O = alpha,alpha-trehalose + phosphate</text>
        <dbReference type="Rhea" id="RHEA:23420"/>
        <dbReference type="ChEBI" id="CHEBI:15377"/>
        <dbReference type="ChEBI" id="CHEBI:16551"/>
        <dbReference type="ChEBI" id="CHEBI:43474"/>
        <dbReference type="ChEBI" id="CHEBI:58429"/>
        <dbReference type="EC" id="3.1.3.12"/>
    </reaction>
</comment>
<comment type="similarity">
    <text evidence="2 4">Belongs to the trehalose phosphatase family.</text>
</comment>
<protein>
    <recommendedName>
        <fullName evidence="4">Trehalose 6-phosphate phosphatase</fullName>
        <ecNumber evidence="4">3.1.3.12</ecNumber>
    </recommendedName>
</protein>
<dbReference type="Pfam" id="PF02358">
    <property type="entry name" value="Trehalose_PPase"/>
    <property type="match status" value="1"/>
</dbReference>
<evidence type="ECO:0000313" key="6">
    <source>
        <dbReference type="Proteomes" id="UP000037660"/>
    </source>
</evidence>
<accession>A0A0K8NVB3</accession>
<comment type="pathway">
    <text evidence="1 4">Glycan biosynthesis; trehalose biosynthesis.</text>
</comment>
<dbReference type="InterPro" id="IPR044651">
    <property type="entry name" value="OTSB-like"/>
</dbReference>
<evidence type="ECO:0000256" key="3">
    <source>
        <dbReference type="ARBA" id="ARBA00022801"/>
    </source>
</evidence>
<evidence type="ECO:0000256" key="1">
    <source>
        <dbReference type="ARBA" id="ARBA00005199"/>
    </source>
</evidence>
<reference evidence="6" key="1">
    <citation type="submission" date="2015-07" db="EMBL/GenBank/DDBJ databases">
        <title>Discovery of a poly(ethylene terephthalate assimilation.</title>
        <authorList>
            <person name="Yoshida S."/>
            <person name="Hiraga K."/>
            <person name="Takehana T."/>
            <person name="Taniguchi I."/>
            <person name="Yamaji H."/>
            <person name="Maeda Y."/>
            <person name="Toyohara K."/>
            <person name="Miyamoto K."/>
            <person name="Kimura Y."/>
            <person name="Oda K."/>
        </authorList>
    </citation>
    <scope>NUCLEOTIDE SEQUENCE [LARGE SCALE GENOMIC DNA]</scope>
    <source>
        <strain evidence="6">NBRC 110686 / TISTR 2288 / 201-F6</strain>
    </source>
</reference>
<dbReference type="GO" id="GO:0046872">
    <property type="term" value="F:metal ion binding"/>
    <property type="evidence" value="ECO:0007669"/>
    <property type="project" value="UniProtKB-KW"/>
</dbReference>
<dbReference type="Gene3D" id="3.30.70.1020">
    <property type="entry name" value="Trehalose-6-phosphate phosphatase related protein, domain 2"/>
    <property type="match status" value="1"/>
</dbReference>
<dbReference type="GO" id="GO:0004805">
    <property type="term" value="F:trehalose-phosphatase activity"/>
    <property type="evidence" value="ECO:0007669"/>
    <property type="project" value="UniProtKB-EC"/>
</dbReference>
<dbReference type="RefSeq" id="WP_054018478.1">
    <property type="nucleotide sequence ID" value="NZ_BBYR01000007.1"/>
</dbReference>
<dbReference type="InterPro" id="IPR003337">
    <property type="entry name" value="Trehalose_PPase"/>
</dbReference>
<dbReference type="GO" id="GO:0005992">
    <property type="term" value="P:trehalose biosynthetic process"/>
    <property type="evidence" value="ECO:0007669"/>
    <property type="project" value="UniProtKB-UniPathway"/>
</dbReference>
<dbReference type="SUPFAM" id="SSF56784">
    <property type="entry name" value="HAD-like"/>
    <property type="match status" value="1"/>
</dbReference>
<dbReference type="PANTHER" id="PTHR43768">
    <property type="entry name" value="TREHALOSE 6-PHOSPHATE PHOSPHATASE"/>
    <property type="match status" value="1"/>
</dbReference>
<evidence type="ECO:0000256" key="4">
    <source>
        <dbReference type="RuleBase" id="RU361117"/>
    </source>
</evidence>
<gene>
    <name evidence="5" type="ORF">ISF6_4511</name>
</gene>
<dbReference type="OrthoDB" id="9814913at2"/>
<evidence type="ECO:0000313" key="5">
    <source>
        <dbReference type="EMBL" id="GAP34336.1"/>
    </source>
</evidence>
<dbReference type="InterPro" id="IPR006379">
    <property type="entry name" value="HAD-SF_hydro_IIB"/>
</dbReference>
<dbReference type="PANTHER" id="PTHR43768:SF3">
    <property type="entry name" value="TREHALOSE 6-PHOSPHATE PHOSPHATASE"/>
    <property type="match status" value="1"/>
</dbReference>
<comment type="cofactor">
    <cofactor evidence="4">
        <name>Mg(2+)</name>
        <dbReference type="ChEBI" id="CHEBI:18420"/>
    </cofactor>
</comment>
<dbReference type="STRING" id="1547922.ISF6_4511"/>
<dbReference type="Gene3D" id="3.40.50.1000">
    <property type="entry name" value="HAD superfamily/HAD-like"/>
    <property type="match status" value="1"/>
</dbReference>
<dbReference type="NCBIfam" id="TIGR00685">
    <property type="entry name" value="T6PP"/>
    <property type="match status" value="1"/>
</dbReference>
<dbReference type="CDD" id="cd01627">
    <property type="entry name" value="HAD_TPP"/>
    <property type="match status" value="1"/>
</dbReference>
<name>A0A0K8NVB3_PISS1</name>
<dbReference type="EC" id="3.1.3.12" evidence="4"/>
<comment type="caution">
    <text evidence="5">The sequence shown here is derived from an EMBL/GenBank/DDBJ whole genome shotgun (WGS) entry which is preliminary data.</text>
</comment>
<dbReference type="InterPro" id="IPR023214">
    <property type="entry name" value="HAD_sf"/>
</dbReference>
<keyword evidence="4" id="KW-0460">Magnesium</keyword>